<dbReference type="GO" id="GO:0008236">
    <property type="term" value="F:serine-type peptidase activity"/>
    <property type="evidence" value="ECO:0007669"/>
    <property type="project" value="InterPro"/>
</dbReference>
<dbReference type="AlphaFoldDB" id="A0A5B2VK09"/>
<dbReference type="InterPro" id="IPR029058">
    <property type="entry name" value="AB_hydrolase_fold"/>
</dbReference>
<dbReference type="EMBL" id="VUOC01000004">
    <property type="protein sequence ID" value="KAA2238567.1"/>
    <property type="molecule type" value="Genomic_DNA"/>
</dbReference>
<accession>A0A5B2VK09</accession>
<dbReference type="PANTHER" id="PTHR22946:SF0">
    <property type="entry name" value="DIENELACTONE HYDROLASE DOMAIN-CONTAINING PROTEIN"/>
    <property type="match status" value="1"/>
</dbReference>
<reference evidence="2 3" key="2">
    <citation type="submission" date="2019-09" db="EMBL/GenBank/DDBJ databases">
        <authorList>
            <person name="Jin C."/>
        </authorList>
    </citation>
    <scope>NUCLEOTIDE SEQUENCE [LARGE SCALE GENOMIC DNA]</scope>
    <source>
        <strain evidence="2 3">BN140078</strain>
    </source>
</reference>
<dbReference type="PANTHER" id="PTHR22946">
    <property type="entry name" value="DIENELACTONE HYDROLASE DOMAIN-CONTAINING PROTEIN-RELATED"/>
    <property type="match status" value="1"/>
</dbReference>
<evidence type="ECO:0000313" key="2">
    <source>
        <dbReference type="EMBL" id="KAA2238567.1"/>
    </source>
</evidence>
<evidence type="ECO:0000313" key="3">
    <source>
        <dbReference type="Proteomes" id="UP000324611"/>
    </source>
</evidence>
<gene>
    <name evidence="2" type="ORF">F0L74_20295</name>
</gene>
<reference evidence="2 3" key="1">
    <citation type="submission" date="2019-09" db="EMBL/GenBank/DDBJ databases">
        <title>Chitinophaga ginsengihumi sp. nov., isolated from soil of ginseng rhizosphere.</title>
        <authorList>
            <person name="Lee J."/>
        </authorList>
    </citation>
    <scope>NUCLEOTIDE SEQUENCE [LARGE SCALE GENOMIC DNA]</scope>
    <source>
        <strain evidence="2 3">BN140078</strain>
    </source>
</reference>
<keyword evidence="3" id="KW-1185">Reference proteome</keyword>
<evidence type="ECO:0000259" key="1">
    <source>
        <dbReference type="Pfam" id="PF00326"/>
    </source>
</evidence>
<dbReference type="Proteomes" id="UP000324611">
    <property type="component" value="Unassembled WGS sequence"/>
</dbReference>
<feature type="domain" description="Peptidase S9 prolyl oligopeptidase catalytic" evidence="1">
    <location>
        <begin position="162"/>
        <end position="332"/>
    </location>
</feature>
<protein>
    <submittedName>
        <fullName evidence="2">Prolyl oligopeptidase family serine peptidase</fullName>
    </submittedName>
</protein>
<name>A0A5B2VK09_9BACT</name>
<dbReference type="InterPro" id="IPR050261">
    <property type="entry name" value="FrsA_esterase"/>
</dbReference>
<dbReference type="Gene3D" id="3.40.50.1820">
    <property type="entry name" value="alpha/beta hydrolase"/>
    <property type="match status" value="1"/>
</dbReference>
<comment type="caution">
    <text evidence="2">The sequence shown here is derived from an EMBL/GenBank/DDBJ whole genome shotgun (WGS) entry which is preliminary data.</text>
</comment>
<dbReference type="RefSeq" id="WP_149839746.1">
    <property type="nucleotide sequence ID" value="NZ_VUOC01000004.1"/>
</dbReference>
<dbReference type="SUPFAM" id="SSF53474">
    <property type="entry name" value="alpha/beta-Hydrolases"/>
    <property type="match status" value="1"/>
</dbReference>
<dbReference type="Pfam" id="PF00326">
    <property type="entry name" value="Peptidase_S9"/>
    <property type="match status" value="1"/>
</dbReference>
<dbReference type="GO" id="GO:0006508">
    <property type="term" value="P:proteolysis"/>
    <property type="evidence" value="ECO:0007669"/>
    <property type="project" value="InterPro"/>
</dbReference>
<dbReference type="InterPro" id="IPR001375">
    <property type="entry name" value="Peptidase_S9_cat"/>
</dbReference>
<proteinExistence type="predicted"/>
<sequence>MMKMYNVALLGFIILCSACKKDPLANIDKDALFGTPTSGELEAIQTSWEKRDLNPVDIKVEKTYPAHANVLLKIISFRSAGYKQYAGVLIPFTTKPLPVRMYVTGFSLKDATSEHNIKIGTDSLRFVYMLPALKGQSLRLTVDGILYETPVSEGTRNDAFDGAADDAIASLNAVVSTCEEADGSKVMIQGGSRGGTVALLMAERDKRVKLAEAIAFPSDLLSLTATHQNDPTYKFQFLDDLISGKATLKETRLKLIASSPLYFCKQLPKTQVHFGDKDVITPKEQGERLFDAMKAAGREADMELFIYSGRSHEDIGNDNTEMQERIEGFFKQIYAP</sequence>
<organism evidence="2 3">
    <name type="scientific">Chitinophaga agrisoli</name>
    <dbReference type="NCBI Taxonomy" id="2607653"/>
    <lineage>
        <taxon>Bacteria</taxon>
        <taxon>Pseudomonadati</taxon>
        <taxon>Bacteroidota</taxon>
        <taxon>Chitinophagia</taxon>
        <taxon>Chitinophagales</taxon>
        <taxon>Chitinophagaceae</taxon>
        <taxon>Chitinophaga</taxon>
    </lineage>
</organism>